<evidence type="ECO:0000313" key="3">
    <source>
        <dbReference type="EMBL" id="RKE92362.1"/>
    </source>
</evidence>
<evidence type="ECO:0000313" key="4">
    <source>
        <dbReference type="Proteomes" id="UP000284892"/>
    </source>
</evidence>
<comment type="similarity">
    <text evidence="1">Belongs to the glycosyltransferase 2 family. WaaE/KdtX subfamily.</text>
</comment>
<dbReference type="SUPFAM" id="SSF53448">
    <property type="entry name" value="Nucleotide-diphospho-sugar transferases"/>
    <property type="match status" value="1"/>
</dbReference>
<dbReference type="InterPro" id="IPR029044">
    <property type="entry name" value="Nucleotide-diphossugar_trans"/>
</dbReference>
<protein>
    <submittedName>
        <fullName evidence="3">Glycosyltransferase involved in cell wall biosynthesis</fullName>
    </submittedName>
</protein>
<accession>A0A420DH04</accession>
<evidence type="ECO:0000259" key="2">
    <source>
        <dbReference type="Pfam" id="PF00535"/>
    </source>
</evidence>
<dbReference type="OrthoDB" id="9815923at2"/>
<dbReference type="PANTHER" id="PTHR43630:SF2">
    <property type="entry name" value="GLYCOSYLTRANSFERASE"/>
    <property type="match status" value="1"/>
</dbReference>
<dbReference type="InterPro" id="IPR001173">
    <property type="entry name" value="Glyco_trans_2-like"/>
</dbReference>
<reference evidence="3 4" key="1">
    <citation type="submission" date="2018-09" db="EMBL/GenBank/DDBJ databases">
        <title>Genomic Encyclopedia of Archaeal and Bacterial Type Strains, Phase II (KMG-II): from individual species to whole genera.</title>
        <authorList>
            <person name="Goeker M."/>
        </authorList>
    </citation>
    <scope>NUCLEOTIDE SEQUENCE [LARGE SCALE GENOMIC DNA]</scope>
    <source>
        <strain evidence="3 4">DSM 26283</strain>
    </source>
</reference>
<evidence type="ECO:0000256" key="1">
    <source>
        <dbReference type="ARBA" id="ARBA00038494"/>
    </source>
</evidence>
<dbReference type="CDD" id="cd02511">
    <property type="entry name" value="Beta4Glucosyltransferase"/>
    <property type="match status" value="1"/>
</dbReference>
<dbReference type="Proteomes" id="UP000284892">
    <property type="component" value="Unassembled WGS sequence"/>
</dbReference>
<dbReference type="GO" id="GO:0016740">
    <property type="term" value="F:transferase activity"/>
    <property type="evidence" value="ECO:0007669"/>
    <property type="project" value="UniProtKB-KW"/>
</dbReference>
<dbReference type="Gene3D" id="3.90.550.10">
    <property type="entry name" value="Spore Coat Polysaccharide Biosynthesis Protein SpsA, Chain A"/>
    <property type="match status" value="1"/>
</dbReference>
<organism evidence="3 4">
    <name type="scientific">Ichthyenterobacterium magnum</name>
    <dbReference type="NCBI Taxonomy" id="1230530"/>
    <lineage>
        <taxon>Bacteria</taxon>
        <taxon>Pseudomonadati</taxon>
        <taxon>Bacteroidota</taxon>
        <taxon>Flavobacteriia</taxon>
        <taxon>Flavobacteriales</taxon>
        <taxon>Flavobacteriaceae</taxon>
        <taxon>Ichthyenterobacterium</taxon>
    </lineage>
</organism>
<dbReference type="EMBL" id="RAQJ01000004">
    <property type="protein sequence ID" value="RKE92362.1"/>
    <property type="molecule type" value="Genomic_DNA"/>
</dbReference>
<comment type="caution">
    <text evidence="3">The sequence shown here is derived from an EMBL/GenBank/DDBJ whole genome shotgun (WGS) entry which is preliminary data.</text>
</comment>
<dbReference type="Pfam" id="PF00535">
    <property type="entry name" value="Glycos_transf_2"/>
    <property type="match status" value="1"/>
</dbReference>
<sequence>MISALAITYNEEENIESFIKSLSFADEIIIVDSGSTDKTLELARQYEVKIVNRSFDNFSAQKNFALQQAKHDWIVFFDLDEVISKELAEEIKQKTLFASNTKAYKVKRNFHFMGKRIKYSGFQNDSVVRLFKKEACSYNTNLVHETLDVNGTTETLKCRSDHFTYKSFDLYNQKLTQYSKLQAKMLYQKNLRPSLYHFLVRPWFRFFHQYVIKLGILDGKEGFILAYLSAFSVFKRYLYLWTMYRKIE</sequence>
<proteinExistence type="inferred from homology"/>
<name>A0A420DH04_9FLAO</name>
<feature type="domain" description="Glycosyltransferase 2-like" evidence="2">
    <location>
        <begin position="5"/>
        <end position="92"/>
    </location>
</feature>
<keyword evidence="4" id="KW-1185">Reference proteome</keyword>
<dbReference type="AlphaFoldDB" id="A0A420DH04"/>
<gene>
    <name evidence="3" type="ORF">BXY80_2281</name>
</gene>
<dbReference type="RefSeq" id="WP_120201986.1">
    <property type="nucleotide sequence ID" value="NZ_RAQJ01000004.1"/>
</dbReference>
<keyword evidence="3" id="KW-0808">Transferase</keyword>
<dbReference type="PANTHER" id="PTHR43630">
    <property type="entry name" value="POLY-BETA-1,6-N-ACETYL-D-GLUCOSAMINE SYNTHASE"/>
    <property type="match status" value="1"/>
</dbReference>